<feature type="region of interest" description="Disordered" evidence="1">
    <location>
        <begin position="143"/>
        <end position="175"/>
    </location>
</feature>
<dbReference type="EMBL" id="JAODUO010000081">
    <property type="protein sequence ID" value="KAK2190380.1"/>
    <property type="molecule type" value="Genomic_DNA"/>
</dbReference>
<protein>
    <recommendedName>
        <fullName evidence="2">Protein phosphatase 1 regulatory subunit 21 six-helix bundle domain-containing protein</fullName>
    </recommendedName>
</protein>
<evidence type="ECO:0000256" key="1">
    <source>
        <dbReference type="SAM" id="MobiDB-lite"/>
    </source>
</evidence>
<dbReference type="Pfam" id="PF10212">
    <property type="entry name" value="PPP1R21_helical"/>
    <property type="match status" value="1"/>
</dbReference>
<feature type="compositionally biased region" description="Polar residues" evidence="1">
    <location>
        <begin position="143"/>
        <end position="167"/>
    </location>
</feature>
<feature type="region of interest" description="Disordered" evidence="1">
    <location>
        <begin position="19"/>
        <end position="42"/>
    </location>
</feature>
<dbReference type="InterPro" id="IPR019348">
    <property type="entry name" value="PPP1R21_six_helix"/>
</dbReference>
<organism evidence="3 4">
    <name type="scientific">Ridgeia piscesae</name>
    <name type="common">Tubeworm</name>
    <dbReference type="NCBI Taxonomy" id="27915"/>
    <lineage>
        <taxon>Eukaryota</taxon>
        <taxon>Metazoa</taxon>
        <taxon>Spiralia</taxon>
        <taxon>Lophotrochozoa</taxon>
        <taxon>Annelida</taxon>
        <taxon>Polychaeta</taxon>
        <taxon>Sedentaria</taxon>
        <taxon>Canalipalpata</taxon>
        <taxon>Sabellida</taxon>
        <taxon>Siboglinidae</taxon>
        <taxon>Ridgeia</taxon>
    </lineage>
</organism>
<feature type="domain" description="Protein phosphatase 1 regulatory subunit 21 six-helix bundle" evidence="2">
    <location>
        <begin position="235"/>
        <end position="326"/>
    </location>
</feature>
<sequence length="345" mass="39082">MFRNRQLSTRVSVLQEELDRSDVKHAKHKQDKRSAVHPPELSAGDTVLGEELKSKIEENARLHRQVFESVERHQQSENELQERVRQLSEELSRQQQLLTETEQQYLQQLDTVDTERTQAQVQLEQQEKQLKDAQQKVKTLQTQMRSVTGAGSASPDNSISEQTTTFNETRDTRPDSVGVAGLQQWRRATPEMAPLMVAVTRCLVSLSTHSRQRWAHSPQGDCHPLPHLSTKKADNLEDFTETLQRCANDITQLLPQQVHSLDEECRVSTCTEALGVRNRQLQMSLKTFTSSLSRLQTHISCLRAQSSSHGNQATQSMDKLLVMLVQAGADFHKAATGKNLPGHNR</sequence>
<evidence type="ECO:0000313" key="3">
    <source>
        <dbReference type="EMBL" id="KAK2190380.1"/>
    </source>
</evidence>
<dbReference type="AlphaFoldDB" id="A0AAD9P973"/>
<proteinExistence type="predicted"/>
<reference evidence="3" key="1">
    <citation type="journal article" date="2023" name="Mol. Biol. Evol.">
        <title>Third-Generation Sequencing Reveals the Adaptive Role of the Epigenome in Three Deep-Sea Polychaetes.</title>
        <authorList>
            <person name="Perez M."/>
            <person name="Aroh O."/>
            <person name="Sun Y."/>
            <person name="Lan Y."/>
            <person name="Juniper S.K."/>
            <person name="Young C.R."/>
            <person name="Angers B."/>
            <person name="Qian P.Y."/>
        </authorList>
    </citation>
    <scope>NUCLEOTIDE SEQUENCE</scope>
    <source>
        <strain evidence="3">R07B-5</strain>
    </source>
</reference>
<evidence type="ECO:0000259" key="2">
    <source>
        <dbReference type="Pfam" id="PF10212"/>
    </source>
</evidence>
<comment type="caution">
    <text evidence="3">The sequence shown here is derived from an EMBL/GenBank/DDBJ whole genome shotgun (WGS) entry which is preliminary data.</text>
</comment>
<dbReference type="PANTHER" id="PTHR21448">
    <property type="entry name" value="SMOOTH MUSCLE MYOSIN HEAVY CHAIN-RELATED"/>
    <property type="match status" value="1"/>
</dbReference>
<evidence type="ECO:0000313" key="4">
    <source>
        <dbReference type="Proteomes" id="UP001209878"/>
    </source>
</evidence>
<dbReference type="GO" id="GO:0016020">
    <property type="term" value="C:membrane"/>
    <property type="evidence" value="ECO:0007669"/>
    <property type="project" value="TreeGrafter"/>
</dbReference>
<dbReference type="Proteomes" id="UP001209878">
    <property type="component" value="Unassembled WGS sequence"/>
</dbReference>
<accession>A0AAD9P973</accession>
<keyword evidence="4" id="KW-1185">Reference proteome</keyword>
<gene>
    <name evidence="3" type="ORF">NP493_82g02029</name>
</gene>
<dbReference type="PANTHER" id="PTHR21448:SF0">
    <property type="entry name" value="PROTEIN PHOSPHATASE 1 REGULATORY SUBUNIT 21"/>
    <property type="match status" value="1"/>
</dbReference>
<dbReference type="InterPro" id="IPR040024">
    <property type="entry name" value="PPP1R21"/>
</dbReference>
<name>A0AAD9P973_RIDPI</name>
<dbReference type="GO" id="GO:0005769">
    <property type="term" value="C:early endosome"/>
    <property type="evidence" value="ECO:0007669"/>
    <property type="project" value="TreeGrafter"/>
</dbReference>